<dbReference type="UniPathway" id="UPA00378"/>
<dbReference type="OrthoDB" id="19639at2759"/>
<proteinExistence type="inferred from homology"/>
<keyword evidence="8" id="KW-0256">Endoplasmic reticulum</keyword>
<evidence type="ECO:0000256" key="11">
    <source>
        <dbReference type="ARBA" id="ARBA00023136"/>
    </source>
</evidence>
<dbReference type="PANTHER" id="PTHR21528">
    <property type="entry name" value="DEHYDRODOLICHYL DIPHOSPHATE SYNTHASE COMPLEX SUBUNIT NUS1"/>
    <property type="match status" value="1"/>
</dbReference>
<evidence type="ECO:0000256" key="9">
    <source>
        <dbReference type="ARBA" id="ARBA00022842"/>
    </source>
</evidence>
<sequence>MLFSYPKHNNPSSFEKLPPHLGCILTPKGNVGFSENEYMLDNIADIALWCVRFGIQKLTIYDRLGFFSSQMAAVHTKVTNIFAEHQVDVPLDVSKPGSVGPESTFQITLLDSNNSREAMVNLTRELATACHAGRLAPHEITEDLIDRSLHVAAGNGTDLLFVCSQELTLCGYPPWQLSSTEIFHINSKTGMQYTDFVRGLQAYSDAEMRGGR</sequence>
<dbReference type="AlphaFoldDB" id="A0A5N6SKG2"/>
<evidence type="ECO:0000256" key="4">
    <source>
        <dbReference type="ARBA" id="ARBA00005432"/>
    </source>
</evidence>
<evidence type="ECO:0000256" key="6">
    <source>
        <dbReference type="ARBA" id="ARBA00022679"/>
    </source>
</evidence>
<reference evidence="13 14" key="1">
    <citation type="submission" date="2019-04" db="EMBL/GenBank/DDBJ databases">
        <title>Friends and foes A comparative genomics study of 23 Aspergillus species from section Flavi.</title>
        <authorList>
            <consortium name="DOE Joint Genome Institute"/>
            <person name="Kjaerbolling I."/>
            <person name="Vesth T."/>
            <person name="Frisvad J.C."/>
            <person name="Nybo J.L."/>
            <person name="Theobald S."/>
            <person name="Kildgaard S."/>
            <person name="Isbrandt T."/>
            <person name="Kuo A."/>
            <person name="Sato A."/>
            <person name="Lyhne E.K."/>
            <person name="Kogle M.E."/>
            <person name="Wiebenga A."/>
            <person name="Kun R.S."/>
            <person name="Lubbers R.J."/>
            <person name="Makela M.R."/>
            <person name="Barry K."/>
            <person name="Chovatia M."/>
            <person name="Clum A."/>
            <person name="Daum C."/>
            <person name="Haridas S."/>
            <person name="He G."/>
            <person name="LaButti K."/>
            <person name="Lipzen A."/>
            <person name="Mondo S."/>
            <person name="Riley R."/>
            <person name="Salamov A."/>
            <person name="Simmons B.A."/>
            <person name="Magnuson J.K."/>
            <person name="Henrissat B."/>
            <person name="Mortensen U.H."/>
            <person name="Larsen T.O."/>
            <person name="Devries R.P."/>
            <person name="Grigoriev I.V."/>
            <person name="Machida M."/>
            <person name="Baker S.E."/>
            <person name="Andersen M.R."/>
        </authorList>
    </citation>
    <scope>NUCLEOTIDE SEQUENCE [LARGE SCALE GENOMIC DNA]</scope>
    <source>
        <strain evidence="13 14">CBS 117625</strain>
    </source>
</reference>
<dbReference type="GO" id="GO:0045547">
    <property type="term" value="F:ditrans,polycis-polyprenyl diphosphate synthase [(2E,6E)-farnesyl diphosphate specific] activity"/>
    <property type="evidence" value="ECO:0007669"/>
    <property type="project" value="UniProtKB-EC"/>
</dbReference>
<dbReference type="EC" id="2.5.1.87" evidence="5"/>
<dbReference type="Gene3D" id="3.40.1180.10">
    <property type="entry name" value="Decaprenyl diphosphate synthase-like"/>
    <property type="match status" value="1"/>
</dbReference>
<comment type="cofactor">
    <cofactor evidence="1">
        <name>Mg(2+)</name>
        <dbReference type="ChEBI" id="CHEBI:18420"/>
    </cofactor>
</comment>
<evidence type="ECO:0000256" key="7">
    <source>
        <dbReference type="ARBA" id="ARBA00022692"/>
    </source>
</evidence>
<evidence type="ECO:0000256" key="12">
    <source>
        <dbReference type="ARBA" id="ARBA00047353"/>
    </source>
</evidence>
<comment type="subcellular location">
    <subcellularLocation>
        <location evidence="2">Endoplasmic reticulum membrane</location>
    </subcellularLocation>
</comment>
<keyword evidence="11" id="KW-0472">Membrane</keyword>
<gene>
    <name evidence="13" type="ORF">BDV38DRAFT_285267</name>
</gene>
<evidence type="ECO:0000256" key="3">
    <source>
        <dbReference type="ARBA" id="ARBA00004922"/>
    </source>
</evidence>
<organism evidence="13 14">
    <name type="scientific">Aspergillus pseudotamarii</name>
    <dbReference type="NCBI Taxonomy" id="132259"/>
    <lineage>
        <taxon>Eukaryota</taxon>
        <taxon>Fungi</taxon>
        <taxon>Dikarya</taxon>
        <taxon>Ascomycota</taxon>
        <taxon>Pezizomycotina</taxon>
        <taxon>Eurotiomycetes</taxon>
        <taxon>Eurotiomycetidae</taxon>
        <taxon>Eurotiales</taxon>
        <taxon>Aspergillaceae</taxon>
        <taxon>Aspergillus</taxon>
        <taxon>Aspergillus subgen. Circumdati</taxon>
    </lineage>
</organism>
<dbReference type="Proteomes" id="UP000325672">
    <property type="component" value="Unassembled WGS sequence"/>
</dbReference>
<name>A0A5N6SKG2_ASPPS</name>
<dbReference type="GO" id="GO:0005789">
    <property type="term" value="C:endoplasmic reticulum membrane"/>
    <property type="evidence" value="ECO:0007669"/>
    <property type="project" value="UniProtKB-SubCell"/>
</dbReference>
<comment type="catalytic activity">
    <reaction evidence="12">
        <text>n isopentenyl diphosphate + (2E,6E)-farnesyl diphosphate = a di-trans,poly-cis-polyprenyl diphosphate + n diphosphate</text>
        <dbReference type="Rhea" id="RHEA:53008"/>
        <dbReference type="Rhea" id="RHEA-COMP:19494"/>
        <dbReference type="ChEBI" id="CHEBI:33019"/>
        <dbReference type="ChEBI" id="CHEBI:128769"/>
        <dbReference type="ChEBI" id="CHEBI:136960"/>
        <dbReference type="ChEBI" id="CHEBI:175763"/>
        <dbReference type="EC" id="2.5.1.87"/>
    </reaction>
</comment>
<comment type="pathway">
    <text evidence="3">Protein modification; protein glycosylation.</text>
</comment>
<evidence type="ECO:0000256" key="2">
    <source>
        <dbReference type="ARBA" id="ARBA00004586"/>
    </source>
</evidence>
<evidence type="ECO:0000313" key="13">
    <source>
        <dbReference type="EMBL" id="KAE8135065.1"/>
    </source>
</evidence>
<protein>
    <recommendedName>
        <fullName evidence="5">ditrans,polycis-polyprenyl diphosphate synthase [(2E,6E)-farnesyldiphosphate specific]</fullName>
        <ecNumber evidence="5">2.5.1.87</ecNumber>
    </recommendedName>
</protein>
<evidence type="ECO:0000256" key="1">
    <source>
        <dbReference type="ARBA" id="ARBA00001946"/>
    </source>
</evidence>
<keyword evidence="10" id="KW-1133">Transmembrane helix</keyword>
<dbReference type="InterPro" id="IPR038887">
    <property type="entry name" value="Nus1/NgBR"/>
</dbReference>
<keyword evidence="9" id="KW-0460">Magnesium</keyword>
<evidence type="ECO:0000256" key="8">
    <source>
        <dbReference type="ARBA" id="ARBA00022824"/>
    </source>
</evidence>
<accession>A0A5N6SKG2</accession>
<comment type="similarity">
    <text evidence="4">Belongs to the UPP synthase family.</text>
</comment>
<evidence type="ECO:0000256" key="5">
    <source>
        <dbReference type="ARBA" id="ARBA00012596"/>
    </source>
</evidence>
<dbReference type="GeneID" id="43644661"/>
<dbReference type="EMBL" id="ML743597">
    <property type="protein sequence ID" value="KAE8135065.1"/>
    <property type="molecule type" value="Genomic_DNA"/>
</dbReference>
<evidence type="ECO:0000256" key="10">
    <source>
        <dbReference type="ARBA" id="ARBA00022989"/>
    </source>
</evidence>
<dbReference type="SUPFAM" id="SSF64005">
    <property type="entry name" value="Undecaprenyl diphosphate synthase"/>
    <property type="match status" value="1"/>
</dbReference>
<dbReference type="PANTHER" id="PTHR21528:SF0">
    <property type="entry name" value="DEHYDRODOLICHYL DIPHOSPHATE SYNTHASE COMPLEX SUBUNIT NUS1"/>
    <property type="match status" value="1"/>
</dbReference>
<keyword evidence="14" id="KW-1185">Reference proteome</keyword>
<dbReference type="RefSeq" id="XP_031911128.1">
    <property type="nucleotide sequence ID" value="XM_032060451.1"/>
</dbReference>
<dbReference type="GO" id="GO:1904423">
    <property type="term" value="C:dehydrodolichyl diphosphate synthase complex"/>
    <property type="evidence" value="ECO:0007669"/>
    <property type="project" value="InterPro"/>
</dbReference>
<evidence type="ECO:0000313" key="14">
    <source>
        <dbReference type="Proteomes" id="UP000325672"/>
    </source>
</evidence>
<keyword evidence="6" id="KW-0808">Transferase</keyword>
<keyword evidence="7" id="KW-0812">Transmembrane</keyword>
<dbReference type="InterPro" id="IPR036424">
    <property type="entry name" value="UPP_synth-like_sf"/>
</dbReference>